<organism evidence="1 2">
    <name type="scientific">Cladophialophora carrionii</name>
    <dbReference type="NCBI Taxonomy" id="86049"/>
    <lineage>
        <taxon>Eukaryota</taxon>
        <taxon>Fungi</taxon>
        <taxon>Dikarya</taxon>
        <taxon>Ascomycota</taxon>
        <taxon>Pezizomycotina</taxon>
        <taxon>Eurotiomycetes</taxon>
        <taxon>Chaetothyriomycetidae</taxon>
        <taxon>Chaetothyriales</taxon>
        <taxon>Herpotrichiellaceae</taxon>
        <taxon>Cladophialophora</taxon>
    </lineage>
</organism>
<comment type="caution">
    <text evidence="1">The sequence shown here is derived from an EMBL/GenBank/DDBJ whole genome shotgun (WGS) entry which is preliminary data.</text>
</comment>
<gene>
    <name evidence="1" type="ORF">CLCR_09357</name>
</gene>
<dbReference type="EMBL" id="LGRB01000009">
    <property type="protein sequence ID" value="OCT52208.1"/>
    <property type="molecule type" value="Genomic_DNA"/>
</dbReference>
<accession>A0A1C1CUN7</accession>
<dbReference type="Proteomes" id="UP000094526">
    <property type="component" value="Unassembled WGS sequence"/>
</dbReference>
<evidence type="ECO:0000313" key="1">
    <source>
        <dbReference type="EMBL" id="OCT52208.1"/>
    </source>
</evidence>
<dbReference type="AlphaFoldDB" id="A0A1C1CUN7"/>
<reference evidence="2" key="1">
    <citation type="submission" date="2015-07" db="EMBL/GenBank/DDBJ databases">
        <authorList>
            <person name="Teixeira M.M."/>
            <person name="Souza R.C."/>
            <person name="Almeida L.G."/>
            <person name="Vicente V.A."/>
            <person name="de Hoog S."/>
            <person name="Bocca A.L."/>
            <person name="de Almeida S.R."/>
            <person name="Vasconcelos A.T."/>
            <person name="Felipe M.S."/>
        </authorList>
    </citation>
    <scope>NUCLEOTIDE SEQUENCE [LARGE SCALE GENOMIC DNA]</scope>
    <source>
        <strain evidence="2">KSF</strain>
    </source>
</reference>
<sequence length="82" mass="9233">MAIFEKSPTTFCLTRGVTFTAPSFHFTHTGRGKMRGNGKQFWGKHNREVKTSVQQHSVSDERIPDLTRVNTSRTAGAIKPRT</sequence>
<evidence type="ECO:0000313" key="2">
    <source>
        <dbReference type="Proteomes" id="UP000094526"/>
    </source>
</evidence>
<dbReference type="VEuPathDB" id="FungiDB:CLCR_09357"/>
<name>A0A1C1CUN7_9EURO</name>
<keyword evidence="2" id="KW-1185">Reference proteome</keyword>
<proteinExistence type="predicted"/>
<protein>
    <submittedName>
        <fullName evidence="1">Uncharacterized protein</fullName>
    </submittedName>
</protein>